<dbReference type="Proteomes" id="UP001145114">
    <property type="component" value="Unassembled WGS sequence"/>
</dbReference>
<reference evidence="1" key="1">
    <citation type="submission" date="2022-06" db="EMBL/GenBank/DDBJ databases">
        <title>Phylogenomic reconstructions and comparative analyses of Kickxellomycotina fungi.</title>
        <authorList>
            <person name="Reynolds N.K."/>
            <person name="Stajich J.E."/>
            <person name="Barry K."/>
            <person name="Grigoriev I.V."/>
            <person name="Crous P."/>
            <person name="Smith M.E."/>
        </authorList>
    </citation>
    <scope>NUCLEOTIDE SEQUENCE</scope>
    <source>
        <strain evidence="1">RSA 2271</strain>
    </source>
</reference>
<gene>
    <name evidence="1" type="ORF">EV182_004830</name>
</gene>
<proteinExistence type="predicted"/>
<accession>A0ACC1HEF1</accession>
<feature type="non-terminal residue" evidence="1">
    <location>
        <position position="273"/>
    </location>
</feature>
<name>A0ACC1HEF1_9FUNG</name>
<feature type="non-terminal residue" evidence="1">
    <location>
        <position position="1"/>
    </location>
</feature>
<organism evidence="1 2">
    <name type="scientific">Spiromyces aspiralis</name>
    <dbReference type="NCBI Taxonomy" id="68401"/>
    <lineage>
        <taxon>Eukaryota</taxon>
        <taxon>Fungi</taxon>
        <taxon>Fungi incertae sedis</taxon>
        <taxon>Zoopagomycota</taxon>
        <taxon>Kickxellomycotina</taxon>
        <taxon>Kickxellomycetes</taxon>
        <taxon>Kickxellales</taxon>
        <taxon>Kickxellaceae</taxon>
        <taxon>Spiromyces</taxon>
    </lineage>
</organism>
<protein>
    <submittedName>
        <fullName evidence="1">Uncharacterized protein</fullName>
    </submittedName>
</protein>
<evidence type="ECO:0000313" key="1">
    <source>
        <dbReference type="EMBL" id="KAJ1673647.1"/>
    </source>
</evidence>
<keyword evidence="2" id="KW-1185">Reference proteome</keyword>
<dbReference type="EMBL" id="JAMZIH010006715">
    <property type="protein sequence ID" value="KAJ1673647.1"/>
    <property type="molecule type" value="Genomic_DNA"/>
</dbReference>
<evidence type="ECO:0000313" key="2">
    <source>
        <dbReference type="Proteomes" id="UP001145114"/>
    </source>
</evidence>
<comment type="caution">
    <text evidence="1">The sequence shown here is derived from an EMBL/GenBank/DDBJ whole genome shotgun (WGS) entry which is preliminary data.</text>
</comment>
<sequence length="273" mass="30056">EEIAADLFLLTLATAVIAAAAVVGLGNGHKIGKGNSVILSHGDTLEIKKGHYFTYLQTVATSNENGQSKELHIHSKYQITDKILGSGTFAQVRLAIRKDTKEQLAVKIMEKRNFSTIGSLGGGANYIHEINLLRAIDHASSLSPLISPVRGGDLFDYIMSKSRLCEEETKFITYQVLLALKYLHERNITHRDVKPENILMDSKDPFSRVLLTDFGMAKAVGQQSLMKTMCGTFQYIAPEIIQTNIGGDIIRFPGYSQAVDCWSLGVVVYAMMS</sequence>